<proteinExistence type="predicted"/>
<dbReference type="Gene3D" id="3.40.50.2300">
    <property type="match status" value="3"/>
</dbReference>
<dbReference type="PANTHER" id="PTHR45339:SF5">
    <property type="entry name" value="HISTIDINE KINASE"/>
    <property type="match status" value="1"/>
</dbReference>
<dbReference type="CDD" id="cd00082">
    <property type="entry name" value="HisKA"/>
    <property type="match status" value="1"/>
</dbReference>
<organism evidence="16">
    <name type="scientific">Magnetococcus massalia (strain MO-1)</name>
    <dbReference type="NCBI Taxonomy" id="451514"/>
    <lineage>
        <taxon>Bacteria</taxon>
        <taxon>Pseudomonadati</taxon>
        <taxon>Pseudomonadota</taxon>
        <taxon>Magnetococcia</taxon>
        <taxon>Magnetococcales</taxon>
        <taxon>Magnetococcaceae</taxon>
        <taxon>Magnetococcus</taxon>
    </lineage>
</organism>
<dbReference type="CDD" id="cd16922">
    <property type="entry name" value="HATPase_EvgS-ArcB-TorS-like"/>
    <property type="match status" value="1"/>
</dbReference>
<dbReference type="NCBIfam" id="TIGR00229">
    <property type="entry name" value="sensory_box"/>
    <property type="match status" value="1"/>
</dbReference>
<dbReference type="InterPro" id="IPR004358">
    <property type="entry name" value="Sig_transdc_His_kin-like_C"/>
</dbReference>
<evidence type="ECO:0000256" key="1">
    <source>
        <dbReference type="ARBA" id="ARBA00000085"/>
    </source>
</evidence>
<accession>A0A1S7LG29</accession>
<dbReference type="SMART" id="SM00388">
    <property type="entry name" value="HisKA"/>
    <property type="match status" value="1"/>
</dbReference>
<dbReference type="SUPFAM" id="SSF55785">
    <property type="entry name" value="PYP-like sensor domain (PAS domain)"/>
    <property type="match status" value="1"/>
</dbReference>
<dbReference type="InterPro" id="IPR003594">
    <property type="entry name" value="HATPase_dom"/>
</dbReference>
<evidence type="ECO:0000256" key="9">
    <source>
        <dbReference type="ARBA" id="ARBA00064003"/>
    </source>
</evidence>
<comment type="subunit">
    <text evidence="9">At low DSF concentrations, interacts with RpfF.</text>
</comment>
<feature type="modified residue" description="4-aspartylphosphate" evidence="11">
    <location>
        <position position="718"/>
    </location>
</feature>
<evidence type="ECO:0000259" key="15">
    <source>
        <dbReference type="PROSITE" id="PS50113"/>
    </source>
</evidence>
<keyword evidence="4 16" id="KW-0808">Transferase</keyword>
<evidence type="ECO:0000256" key="8">
    <source>
        <dbReference type="ARBA" id="ARBA00023012"/>
    </source>
</evidence>
<dbReference type="SMART" id="SM00387">
    <property type="entry name" value="HATPase_c"/>
    <property type="match status" value="1"/>
</dbReference>
<sequence>MNSPYKVLMVDDSSDDAELVAMSLEQNGLPCHWQRVERRDELLKSLEEDNWQLVLCDVQMPLLNAEDVLELVRLHGRDIPVIILSGVVKESQALHLFSVGAKDFFSKDHLSRLPMAIHREIIGHRTHQTLLAREARFRAVTQSVSDAIIALDRDLKIILWNPGAELIFGYSEAEMLAQSIKQLFCTHCHDFVCEAQERLTNYTSSVKTNTSLELTGIRRDGSNFPLEITLSAWKEQHQIYYAAIIRDVTERKQLMLSLQETLQQAESASRAKSAFIANMSHEIRSPMNAILGMTDLVLDTELSEDQRDNLTIVHNSAGSLLKIINAILDLSKIEAGELIVESRPFALRDQVDKVCAQMALEAQHKGLELNCRVVPGIPPLMGDAVRLKQILINLIGNAIKFTDRGEVTVQVESVLPPRDPNRVELQISVCDSGIGIAPEDLGKLFDAFTQVDSATSRKYGGTGLGLTIVQQLVVLMHGNIGVDSCPGAGSTFFLNLDLDIATHPPAHQPASSASLITPLADQPVLLVDDNDTGRRIVAEMLTDQQAIVDQSTDLQSMSHYLLQRSKQPTPYRLAVLDFELLPTSLHNLQALRRKLSAVTHILLMTPVHHPKLAGLCDQGMPHIACIKKPLQRHNFYARIIKLLEGKEQKSSGALPPVAPPEVVPGRPLHILLVEDDQSDRQLAIKALQQGGHTTMAAGDGEEALTLLGREAFDLVLMDLQLPKLDGFATTEAIRRGKNMTADNQQIPIYALSGQVLDDAESRALAVGMNGFLAKPYSVTQLLQRVDEVARRKGGNRTHREALLTAPQNRGTNPILGHTIEDQLPLLLQELNQGLTAQSVARVMLALEGIKQLAMAMGARRVKSCAIRLLGVVEMKNWSRARTLAQNLEDELQQAQVALNTEKEEQS</sequence>
<dbReference type="SUPFAM" id="SSF52172">
    <property type="entry name" value="CheY-like"/>
    <property type="match status" value="3"/>
</dbReference>
<dbReference type="CDD" id="cd17546">
    <property type="entry name" value="REC_hyHK_CKI1_RcsC-like"/>
    <property type="match status" value="1"/>
</dbReference>
<dbReference type="Gene3D" id="1.10.287.130">
    <property type="match status" value="1"/>
</dbReference>
<dbReference type="AlphaFoldDB" id="A0A1S7LG29"/>
<dbReference type="EC" id="2.7.13.3" evidence="2"/>
<dbReference type="SMART" id="SM00086">
    <property type="entry name" value="PAC"/>
    <property type="match status" value="1"/>
</dbReference>
<evidence type="ECO:0000256" key="3">
    <source>
        <dbReference type="ARBA" id="ARBA00022553"/>
    </source>
</evidence>
<dbReference type="SUPFAM" id="SSF47226">
    <property type="entry name" value="Histidine-containing phosphotransfer domain, HPT domain"/>
    <property type="match status" value="1"/>
</dbReference>
<dbReference type="FunFam" id="3.30.565.10:FF:000010">
    <property type="entry name" value="Sensor histidine kinase RcsC"/>
    <property type="match status" value="1"/>
</dbReference>
<dbReference type="InterPro" id="IPR001610">
    <property type="entry name" value="PAC"/>
</dbReference>
<evidence type="ECO:0000313" key="16">
    <source>
        <dbReference type="EMBL" id="CRH05895.1"/>
    </source>
</evidence>
<evidence type="ECO:0000259" key="14">
    <source>
        <dbReference type="PROSITE" id="PS50112"/>
    </source>
</evidence>
<feature type="domain" description="Histidine kinase" evidence="12">
    <location>
        <begin position="278"/>
        <end position="500"/>
    </location>
</feature>
<feature type="domain" description="PAC" evidence="15">
    <location>
        <begin position="210"/>
        <end position="260"/>
    </location>
</feature>
<gene>
    <name evidence="16" type="ORF">MAGMO_1714</name>
</gene>
<name>A0A1S7LG29_MAGMO</name>
<evidence type="ECO:0000256" key="5">
    <source>
        <dbReference type="ARBA" id="ARBA00022741"/>
    </source>
</evidence>
<dbReference type="PRINTS" id="PR00344">
    <property type="entry name" value="BCTRLSENSOR"/>
</dbReference>
<protein>
    <recommendedName>
        <fullName evidence="10">Sensory/regulatory protein RpfC</fullName>
        <ecNumber evidence="2">2.7.13.3</ecNumber>
    </recommendedName>
</protein>
<dbReference type="PROSITE" id="PS50110">
    <property type="entry name" value="RESPONSE_REGULATORY"/>
    <property type="match status" value="3"/>
</dbReference>
<dbReference type="Pfam" id="PF00072">
    <property type="entry name" value="Response_reg"/>
    <property type="match status" value="2"/>
</dbReference>
<dbReference type="InterPro" id="IPR000700">
    <property type="entry name" value="PAS-assoc_C"/>
</dbReference>
<dbReference type="InterPro" id="IPR036890">
    <property type="entry name" value="HATPase_C_sf"/>
</dbReference>
<feature type="domain" description="PAS" evidence="14">
    <location>
        <begin position="133"/>
        <end position="184"/>
    </location>
</feature>
<dbReference type="Pfam" id="PF00512">
    <property type="entry name" value="HisKA"/>
    <property type="match status" value="1"/>
</dbReference>
<dbReference type="CDD" id="cd00156">
    <property type="entry name" value="REC"/>
    <property type="match status" value="1"/>
</dbReference>
<evidence type="ECO:0000256" key="7">
    <source>
        <dbReference type="ARBA" id="ARBA00022840"/>
    </source>
</evidence>
<evidence type="ECO:0000256" key="10">
    <source>
        <dbReference type="ARBA" id="ARBA00068150"/>
    </source>
</evidence>
<evidence type="ECO:0000259" key="13">
    <source>
        <dbReference type="PROSITE" id="PS50110"/>
    </source>
</evidence>
<dbReference type="InterPro" id="IPR036097">
    <property type="entry name" value="HisK_dim/P_sf"/>
</dbReference>
<dbReference type="Pfam" id="PF02518">
    <property type="entry name" value="HATPase_c"/>
    <property type="match status" value="1"/>
</dbReference>
<feature type="modified residue" description="4-aspartylphosphate" evidence="11">
    <location>
        <position position="577"/>
    </location>
</feature>
<dbReference type="GO" id="GO:0000155">
    <property type="term" value="F:phosphorelay sensor kinase activity"/>
    <property type="evidence" value="ECO:0007669"/>
    <property type="project" value="InterPro"/>
</dbReference>
<keyword evidence="5" id="KW-0547">Nucleotide-binding</keyword>
<dbReference type="Gene3D" id="3.30.565.10">
    <property type="entry name" value="Histidine kinase-like ATPase, C-terminal domain"/>
    <property type="match status" value="1"/>
</dbReference>
<evidence type="ECO:0000256" key="6">
    <source>
        <dbReference type="ARBA" id="ARBA00022777"/>
    </source>
</evidence>
<dbReference type="Gene3D" id="3.30.450.20">
    <property type="entry name" value="PAS domain"/>
    <property type="match status" value="1"/>
</dbReference>
<evidence type="ECO:0000256" key="4">
    <source>
        <dbReference type="ARBA" id="ARBA00022679"/>
    </source>
</evidence>
<dbReference type="PANTHER" id="PTHR45339">
    <property type="entry name" value="HYBRID SIGNAL TRANSDUCTION HISTIDINE KINASE J"/>
    <property type="match status" value="1"/>
</dbReference>
<dbReference type="SMART" id="SM00448">
    <property type="entry name" value="REC"/>
    <property type="match status" value="3"/>
</dbReference>
<dbReference type="InterPro" id="IPR000014">
    <property type="entry name" value="PAS"/>
</dbReference>
<dbReference type="InterPro" id="IPR036641">
    <property type="entry name" value="HPT_dom_sf"/>
</dbReference>
<dbReference type="EMBL" id="LO017727">
    <property type="protein sequence ID" value="CRH05895.1"/>
    <property type="molecule type" value="Genomic_DNA"/>
</dbReference>
<comment type="catalytic activity">
    <reaction evidence="1">
        <text>ATP + protein L-histidine = ADP + protein N-phospho-L-histidine.</text>
        <dbReference type="EC" id="2.7.13.3"/>
    </reaction>
</comment>
<dbReference type="Pfam" id="PF13426">
    <property type="entry name" value="PAS_9"/>
    <property type="match status" value="1"/>
</dbReference>
<dbReference type="PROSITE" id="PS50112">
    <property type="entry name" value="PAS"/>
    <property type="match status" value="1"/>
</dbReference>
<dbReference type="SMART" id="SM00091">
    <property type="entry name" value="PAS"/>
    <property type="match status" value="1"/>
</dbReference>
<dbReference type="InterPro" id="IPR001789">
    <property type="entry name" value="Sig_transdc_resp-reg_receiver"/>
</dbReference>
<evidence type="ECO:0000259" key="12">
    <source>
        <dbReference type="PROSITE" id="PS50109"/>
    </source>
</evidence>
<feature type="domain" description="Response regulatory" evidence="13">
    <location>
        <begin position="6"/>
        <end position="122"/>
    </location>
</feature>
<keyword evidence="8" id="KW-0902">Two-component regulatory system</keyword>
<dbReference type="CDD" id="cd00130">
    <property type="entry name" value="PAS"/>
    <property type="match status" value="1"/>
</dbReference>
<keyword evidence="6 16" id="KW-0418">Kinase</keyword>
<feature type="domain" description="Response regulatory" evidence="13">
    <location>
        <begin position="669"/>
        <end position="789"/>
    </location>
</feature>
<evidence type="ECO:0000256" key="11">
    <source>
        <dbReference type="PROSITE-ProRule" id="PRU00169"/>
    </source>
</evidence>
<dbReference type="GO" id="GO:0005524">
    <property type="term" value="F:ATP binding"/>
    <property type="evidence" value="ECO:0007669"/>
    <property type="project" value="UniProtKB-KW"/>
</dbReference>
<dbReference type="PROSITE" id="PS50113">
    <property type="entry name" value="PAC"/>
    <property type="match status" value="1"/>
</dbReference>
<dbReference type="GO" id="GO:0005886">
    <property type="term" value="C:plasma membrane"/>
    <property type="evidence" value="ECO:0007669"/>
    <property type="project" value="UniProtKB-SubCell"/>
</dbReference>
<evidence type="ECO:0000256" key="2">
    <source>
        <dbReference type="ARBA" id="ARBA00012438"/>
    </source>
</evidence>
<keyword evidence="3 11" id="KW-0597">Phosphoprotein</keyword>
<dbReference type="InterPro" id="IPR003661">
    <property type="entry name" value="HisK_dim/P_dom"/>
</dbReference>
<dbReference type="FunFam" id="1.10.287.130:FF:000002">
    <property type="entry name" value="Two-component osmosensing histidine kinase"/>
    <property type="match status" value="1"/>
</dbReference>
<feature type="modified residue" description="4-aspartylphosphate" evidence="11">
    <location>
        <position position="57"/>
    </location>
</feature>
<dbReference type="SUPFAM" id="SSF55874">
    <property type="entry name" value="ATPase domain of HSP90 chaperone/DNA topoisomerase II/histidine kinase"/>
    <property type="match status" value="1"/>
</dbReference>
<keyword evidence="7" id="KW-0067">ATP-binding</keyword>
<dbReference type="PROSITE" id="PS50109">
    <property type="entry name" value="HIS_KIN"/>
    <property type="match status" value="1"/>
</dbReference>
<dbReference type="SUPFAM" id="SSF47384">
    <property type="entry name" value="Homodimeric domain of signal transducing histidine kinase"/>
    <property type="match status" value="1"/>
</dbReference>
<reference evidence="16" key="1">
    <citation type="submission" date="2015-04" db="EMBL/GenBank/DDBJ databases">
        <authorList>
            <person name="Syromyatnikov M.Y."/>
            <person name="Popov V.N."/>
        </authorList>
    </citation>
    <scope>NUCLEOTIDE SEQUENCE</scope>
    <source>
        <strain evidence="16">MO-1</strain>
    </source>
</reference>
<dbReference type="InterPro" id="IPR011006">
    <property type="entry name" value="CheY-like_superfamily"/>
</dbReference>
<dbReference type="InterPro" id="IPR005467">
    <property type="entry name" value="His_kinase_dom"/>
</dbReference>
<feature type="domain" description="Response regulatory" evidence="13">
    <location>
        <begin position="523"/>
        <end position="643"/>
    </location>
</feature>
<dbReference type="InterPro" id="IPR035965">
    <property type="entry name" value="PAS-like_dom_sf"/>
</dbReference>